<proteinExistence type="predicted"/>
<dbReference type="EMBL" id="ANJA01000868">
    <property type="protein sequence ID" value="ETO81285.1"/>
    <property type="molecule type" value="Genomic_DNA"/>
</dbReference>
<organism evidence="1 2">
    <name type="scientific">Phytophthora nicotianae P1976</name>
    <dbReference type="NCBI Taxonomy" id="1317066"/>
    <lineage>
        <taxon>Eukaryota</taxon>
        <taxon>Sar</taxon>
        <taxon>Stramenopiles</taxon>
        <taxon>Oomycota</taxon>
        <taxon>Peronosporomycetes</taxon>
        <taxon>Peronosporales</taxon>
        <taxon>Peronosporaceae</taxon>
        <taxon>Phytophthora</taxon>
    </lineage>
</organism>
<accession>A0A081AQX4</accession>
<reference evidence="1 2" key="1">
    <citation type="submission" date="2013-11" db="EMBL/GenBank/DDBJ databases">
        <title>The Genome Sequence of Phytophthora parasitica P1976.</title>
        <authorList>
            <consortium name="The Broad Institute Genomics Platform"/>
            <person name="Russ C."/>
            <person name="Tyler B."/>
            <person name="Panabieres F."/>
            <person name="Shan W."/>
            <person name="Tripathy S."/>
            <person name="Grunwald N."/>
            <person name="Machado M."/>
            <person name="Johnson C.S."/>
            <person name="Walker B."/>
            <person name="Young S."/>
            <person name="Zeng Q."/>
            <person name="Gargeya S."/>
            <person name="Fitzgerald M."/>
            <person name="Haas B."/>
            <person name="Abouelleil A."/>
            <person name="Allen A.W."/>
            <person name="Alvarado L."/>
            <person name="Arachchi H.M."/>
            <person name="Berlin A.M."/>
            <person name="Chapman S.B."/>
            <person name="Gainer-Dewar J."/>
            <person name="Goldberg J."/>
            <person name="Griggs A."/>
            <person name="Gujja S."/>
            <person name="Hansen M."/>
            <person name="Howarth C."/>
            <person name="Imamovic A."/>
            <person name="Ireland A."/>
            <person name="Larimer J."/>
            <person name="McCowan C."/>
            <person name="Murphy C."/>
            <person name="Pearson M."/>
            <person name="Poon T.W."/>
            <person name="Priest M."/>
            <person name="Roberts A."/>
            <person name="Saif S."/>
            <person name="Shea T."/>
            <person name="Sisk P."/>
            <person name="Sykes S."/>
            <person name="Wortman J."/>
            <person name="Nusbaum C."/>
            <person name="Birren B."/>
        </authorList>
    </citation>
    <scope>NUCLEOTIDE SEQUENCE [LARGE SCALE GENOMIC DNA]</scope>
    <source>
        <strain evidence="1 2">P1976</strain>
    </source>
</reference>
<name>A0A081AQX4_PHYNI</name>
<sequence>MLSTYNLLVRAIHLSQCFDEGVSFLPLQSLSRVLALCHSETDQKQSTKKWPQWRWASVLGLQCTRKV</sequence>
<protein>
    <submittedName>
        <fullName evidence="1">Uncharacterized protein</fullName>
    </submittedName>
</protein>
<gene>
    <name evidence="1" type="ORF">F444_04369</name>
</gene>
<dbReference type="AlphaFoldDB" id="A0A081AQX4"/>
<dbReference type="Proteomes" id="UP000028582">
    <property type="component" value="Unassembled WGS sequence"/>
</dbReference>
<comment type="caution">
    <text evidence="1">The sequence shown here is derived from an EMBL/GenBank/DDBJ whole genome shotgun (WGS) entry which is preliminary data.</text>
</comment>
<evidence type="ECO:0000313" key="1">
    <source>
        <dbReference type="EMBL" id="ETO81285.1"/>
    </source>
</evidence>
<evidence type="ECO:0000313" key="2">
    <source>
        <dbReference type="Proteomes" id="UP000028582"/>
    </source>
</evidence>